<organism evidence="4">
    <name type="scientific">marine metagenome</name>
    <dbReference type="NCBI Taxonomy" id="408172"/>
    <lineage>
        <taxon>unclassified sequences</taxon>
        <taxon>metagenomes</taxon>
        <taxon>ecological metagenomes</taxon>
    </lineage>
</organism>
<dbReference type="EMBL" id="UINC01004760">
    <property type="protein sequence ID" value="SVA16667.1"/>
    <property type="molecule type" value="Genomic_DNA"/>
</dbReference>
<dbReference type="CDD" id="cd00165">
    <property type="entry name" value="S4"/>
    <property type="match status" value="1"/>
</dbReference>
<dbReference type="InterPro" id="IPR006224">
    <property type="entry name" value="PsdUridine_synth_RluA-like_CS"/>
</dbReference>
<comment type="similarity">
    <text evidence="1">Belongs to the pseudouridine synthase RluA family.</text>
</comment>
<name>A0A381TPD4_9ZZZZ</name>
<dbReference type="GO" id="GO:0000455">
    <property type="term" value="P:enzyme-directed rRNA pseudouridine synthesis"/>
    <property type="evidence" value="ECO:0007669"/>
    <property type="project" value="TreeGrafter"/>
</dbReference>
<dbReference type="Gene3D" id="3.30.2350.10">
    <property type="entry name" value="Pseudouridine synthase"/>
    <property type="match status" value="1"/>
</dbReference>
<dbReference type="SUPFAM" id="SSF55120">
    <property type="entry name" value="Pseudouridine synthase"/>
    <property type="match status" value="1"/>
</dbReference>
<dbReference type="SUPFAM" id="SSF55174">
    <property type="entry name" value="Alpha-L RNA-binding motif"/>
    <property type="match status" value="1"/>
</dbReference>
<dbReference type="GO" id="GO:0003723">
    <property type="term" value="F:RNA binding"/>
    <property type="evidence" value="ECO:0007669"/>
    <property type="project" value="InterPro"/>
</dbReference>
<dbReference type="InterPro" id="IPR002942">
    <property type="entry name" value="S4_RNA-bd"/>
</dbReference>
<dbReference type="PROSITE" id="PS01129">
    <property type="entry name" value="PSI_RLU"/>
    <property type="match status" value="1"/>
</dbReference>
<evidence type="ECO:0000256" key="2">
    <source>
        <dbReference type="ARBA" id="ARBA00023235"/>
    </source>
</evidence>
<accession>A0A381TPD4</accession>
<dbReference type="Pfam" id="PF00849">
    <property type="entry name" value="PseudoU_synth_2"/>
    <property type="match status" value="1"/>
</dbReference>
<dbReference type="InterPro" id="IPR020103">
    <property type="entry name" value="PsdUridine_synth_cat_dom_sf"/>
</dbReference>
<dbReference type="AlphaFoldDB" id="A0A381TPD4"/>
<reference evidence="4" key="1">
    <citation type="submission" date="2018-05" db="EMBL/GenBank/DDBJ databases">
        <authorList>
            <person name="Lanie J.A."/>
            <person name="Ng W.-L."/>
            <person name="Kazmierczak K.M."/>
            <person name="Andrzejewski T.M."/>
            <person name="Davidsen T.M."/>
            <person name="Wayne K.J."/>
            <person name="Tettelin H."/>
            <person name="Glass J.I."/>
            <person name="Rusch D."/>
            <person name="Podicherti R."/>
            <person name="Tsui H.-C.T."/>
            <person name="Winkler M.E."/>
        </authorList>
    </citation>
    <scope>NUCLEOTIDE SEQUENCE</scope>
</reference>
<dbReference type="CDD" id="cd02869">
    <property type="entry name" value="PseudoU_synth_RluA_like"/>
    <property type="match status" value="1"/>
</dbReference>
<keyword evidence="2" id="KW-0413">Isomerase</keyword>
<proteinExistence type="inferred from homology"/>
<dbReference type="Gene3D" id="3.10.290.10">
    <property type="entry name" value="RNA-binding S4 domain"/>
    <property type="match status" value="1"/>
</dbReference>
<dbReference type="PANTHER" id="PTHR21600">
    <property type="entry name" value="MITOCHONDRIAL RNA PSEUDOURIDINE SYNTHASE"/>
    <property type="match status" value="1"/>
</dbReference>
<dbReference type="SMART" id="SM00363">
    <property type="entry name" value="S4"/>
    <property type="match status" value="1"/>
</dbReference>
<dbReference type="Pfam" id="PF01479">
    <property type="entry name" value="S4"/>
    <property type="match status" value="1"/>
</dbReference>
<evidence type="ECO:0000259" key="3">
    <source>
        <dbReference type="SMART" id="SM00363"/>
    </source>
</evidence>
<protein>
    <recommendedName>
        <fullName evidence="3">RNA-binding S4 domain-containing protein</fullName>
    </recommendedName>
</protein>
<dbReference type="PANTHER" id="PTHR21600:SF44">
    <property type="entry name" value="RIBOSOMAL LARGE SUBUNIT PSEUDOURIDINE SYNTHASE D"/>
    <property type="match status" value="1"/>
</dbReference>
<dbReference type="GO" id="GO:0009982">
    <property type="term" value="F:pseudouridine synthase activity"/>
    <property type="evidence" value="ECO:0007669"/>
    <property type="project" value="InterPro"/>
</dbReference>
<feature type="domain" description="RNA-binding S4" evidence="3">
    <location>
        <begin position="1"/>
        <end position="66"/>
    </location>
</feature>
<evidence type="ECO:0000313" key="4">
    <source>
        <dbReference type="EMBL" id="SVA16667.1"/>
    </source>
</evidence>
<dbReference type="InterPro" id="IPR036986">
    <property type="entry name" value="S4_RNA-bd_sf"/>
</dbReference>
<dbReference type="InterPro" id="IPR006145">
    <property type="entry name" value="PsdUridine_synth_RsuA/RluA"/>
</dbReference>
<dbReference type="PROSITE" id="PS50889">
    <property type="entry name" value="S4"/>
    <property type="match status" value="1"/>
</dbReference>
<evidence type="ECO:0000256" key="1">
    <source>
        <dbReference type="ARBA" id="ARBA00010876"/>
    </source>
</evidence>
<gene>
    <name evidence="4" type="ORF">METZ01_LOCUS69521</name>
</gene>
<feature type="non-terminal residue" evidence="4">
    <location>
        <position position="150"/>
    </location>
</feature>
<sequence length="150" mass="16156">MRLDQFLASMDQIVSRTQAQRLLKSGNVLLNGVSVSAPSRKVYSGQSIQLTVPDNEPSEITPEKGELEILHEDSELVVVNKPAGMVVHPSAGHSSGTLVNYLMHHCDDLSGIGGVLRPGIVHRLDKDTSGILVAAKTDSAHLHLSSQFKQ</sequence>
<dbReference type="InterPro" id="IPR050188">
    <property type="entry name" value="RluA_PseudoU_synthase"/>
</dbReference>